<keyword evidence="2" id="KW-1185">Reference proteome</keyword>
<protein>
    <submittedName>
        <fullName evidence="1">Uncharacterized protein</fullName>
    </submittedName>
</protein>
<evidence type="ECO:0000313" key="1">
    <source>
        <dbReference type="EMBL" id="MFD1522817.1"/>
    </source>
</evidence>
<dbReference type="RefSeq" id="WP_344721575.1">
    <property type="nucleotide sequence ID" value="NZ_BAAAUS010000008.1"/>
</dbReference>
<accession>A0ABW4F5W8</accession>
<dbReference type="EMBL" id="JBHUCO010000049">
    <property type="protein sequence ID" value="MFD1522817.1"/>
    <property type="molecule type" value="Genomic_DNA"/>
</dbReference>
<proteinExistence type="predicted"/>
<name>A0ABW4F5W8_9PSEU</name>
<organism evidence="1 2">
    <name type="scientific">Pseudonocardia yunnanensis</name>
    <dbReference type="NCBI Taxonomy" id="58107"/>
    <lineage>
        <taxon>Bacteria</taxon>
        <taxon>Bacillati</taxon>
        <taxon>Actinomycetota</taxon>
        <taxon>Actinomycetes</taxon>
        <taxon>Pseudonocardiales</taxon>
        <taxon>Pseudonocardiaceae</taxon>
        <taxon>Pseudonocardia</taxon>
    </lineage>
</organism>
<gene>
    <name evidence="1" type="ORF">ACFSJD_35370</name>
</gene>
<reference evidence="2" key="1">
    <citation type="journal article" date="2019" name="Int. J. Syst. Evol. Microbiol.">
        <title>The Global Catalogue of Microorganisms (GCM) 10K type strain sequencing project: providing services to taxonomists for standard genome sequencing and annotation.</title>
        <authorList>
            <consortium name="The Broad Institute Genomics Platform"/>
            <consortium name="The Broad Institute Genome Sequencing Center for Infectious Disease"/>
            <person name="Wu L."/>
            <person name="Ma J."/>
        </authorList>
    </citation>
    <scope>NUCLEOTIDE SEQUENCE [LARGE SCALE GENOMIC DNA]</scope>
    <source>
        <strain evidence="2">CCM 7043</strain>
    </source>
</reference>
<comment type="caution">
    <text evidence="1">The sequence shown here is derived from an EMBL/GenBank/DDBJ whole genome shotgun (WGS) entry which is preliminary data.</text>
</comment>
<dbReference type="Proteomes" id="UP001597114">
    <property type="component" value="Unassembled WGS sequence"/>
</dbReference>
<sequence length="99" mass="10560">MVLLQWGGNRIRHDGGGVAALRAADRAGTVARFPRTESALISPKAVLAWLHEDCEAGLLSLADEHLVRVHVPWTACLGLNGTRRCSRTCCAETPPSASS</sequence>
<evidence type="ECO:0000313" key="2">
    <source>
        <dbReference type="Proteomes" id="UP001597114"/>
    </source>
</evidence>